<evidence type="ECO:0000313" key="14">
    <source>
        <dbReference type="Proteomes" id="UP000593562"/>
    </source>
</evidence>
<proteinExistence type="predicted"/>
<evidence type="ECO:0000259" key="10">
    <source>
        <dbReference type="PROSITE" id="PS50026"/>
    </source>
</evidence>
<dbReference type="PANTHER" id="PTHR32444">
    <property type="entry name" value="BULB-TYPE LECTIN DOMAIN-CONTAINING PROTEIN"/>
    <property type="match status" value="1"/>
</dbReference>
<evidence type="ECO:0000256" key="9">
    <source>
        <dbReference type="SAM" id="SignalP"/>
    </source>
</evidence>
<dbReference type="Pfam" id="PF01453">
    <property type="entry name" value="B_lectin"/>
    <property type="match status" value="1"/>
</dbReference>
<dbReference type="EC" id="2.7.11.1" evidence="1"/>
<evidence type="ECO:0000259" key="11">
    <source>
        <dbReference type="PROSITE" id="PS50927"/>
    </source>
</evidence>
<reference evidence="13 14" key="1">
    <citation type="journal article" date="2020" name="Nat. Commun.">
        <title>Genome of Tripterygium wilfordii and identification of cytochrome P450 involved in triptolide biosynthesis.</title>
        <authorList>
            <person name="Tu L."/>
            <person name="Su P."/>
            <person name="Zhang Z."/>
            <person name="Gao L."/>
            <person name="Wang J."/>
            <person name="Hu T."/>
            <person name="Zhou J."/>
            <person name="Zhang Y."/>
            <person name="Zhao Y."/>
            <person name="Liu Y."/>
            <person name="Song Y."/>
            <person name="Tong Y."/>
            <person name="Lu Y."/>
            <person name="Yang J."/>
            <person name="Xu C."/>
            <person name="Jia M."/>
            <person name="Peters R.J."/>
            <person name="Huang L."/>
            <person name="Gao W."/>
        </authorList>
    </citation>
    <scope>NUCLEOTIDE SEQUENCE [LARGE SCALE GENOMIC DNA]</scope>
    <source>
        <strain evidence="14">cv. XIE 37</strain>
        <tissue evidence="13">Leaf</tissue>
    </source>
</reference>
<dbReference type="GO" id="GO:0048544">
    <property type="term" value="P:recognition of pollen"/>
    <property type="evidence" value="ECO:0007669"/>
    <property type="project" value="InterPro"/>
</dbReference>
<dbReference type="Proteomes" id="UP000593562">
    <property type="component" value="Unassembled WGS sequence"/>
</dbReference>
<dbReference type="Pfam" id="PF00954">
    <property type="entry name" value="S_locus_glycop"/>
    <property type="match status" value="1"/>
</dbReference>
<keyword evidence="8" id="KW-0472">Membrane</keyword>
<keyword evidence="4" id="KW-0325">Glycoprotein</keyword>
<dbReference type="SMART" id="SM00108">
    <property type="entry name" value="B_lectin"/>
    <property type="match status" value="1"/>
</dbReference>
<evidence type="ECO:0000256" key="4">
    <source>
        <dbReference type="ARBA" id="ARBA00023180"/>
    </source>
</evidence>
<dbReference type="InterPro" id="IPR001480">
    <property type="entry name" value="Bulb-type_lectin_dom"/>
</dbReference>
<keyword evidence="8" id="KW-0812">Transmembrane</keyword>
<evidence type="ECO:0000256" key="7">
    <source>
        <dbReference type="PROSITE-ProRule" id="PRU00076"/>
    </source>
</evidence>
<keyword evidence="2 9" id="KW-0732">Signal</keyword>
<keyword evidence="3" id="KW-1015">Disulfide bond</keyword>
<dbReference type="SMART" id="SM00473">
    <property type="entry name" value="PAN_AP"/>
    <property type="match status" value="1"/>
</dbReference>
<dbReference type="Pfam" id="PF08276">
    <property type="entry name" value="PAN_2"/>
    <property type="match status" value="1"/>
</dbReference>
<keyword evidence="7" id="KW-0245">EGF-like domain</keyword>
<dbReference type="CDD" id="cd01098">
    <property type="entry name" value="PAN_AP_plant"/>
    <property type="match status" value="1"/>
</dbReference>
<dbReference type="Gene3D" id="3.50.4.10">
    <property type="entry name" value="Hepatocyte Growth Factor"/>
    <property type="match status" value="1"/>
</dbReference>
<dbReference type="Gene3D" id="2.90.10.10">
    <property type="entry name" value="Bulb-type lectin domain"/>
    <property type="match status" value="1"/>
</dbReference>
<comment type="caution">
    <text evidence="7">Lacks conserved residue(s) required for the propagation of feature annotation.</text>
</comment>
<sequence length="521" mass="58966">MKGFTILCFWFSLFCVFEASVAVDGDLILANRTLKDGETIISSDGNFGLGFFSIGGSKNRYLGIWYTFSNETIVWMANREAPLNDSSGVLEFTPNGVLQLRNSSNIVVWNSSLFQAARDPVAQLLVTGNLVVRESSDDNEDNYLWQSFDHLTDTFLPAVKFGVNLVTKSDSVLRSWISLDDPSPGDSTTQMNTSGYPQIYIRKGKNIVFRSGPWNGIRFSGMPNLKPNPIYTYKFVMNEREIYYRYDLTNNSVFTRMVLNNEGILQRFTWTTRTQGWNLYLTAQMDNCDNYGTCGDYGTCNINNSPACECLKGFVPKFPQDWESGDWSNGCVMKSNMTCGGGEGFRRISSVKLPDTREAQFNRTMDLRECELVCLSDCSCKAYSTLDISNGTGCLRWYGDLIDIRQYTENGQDFFLKLPASELDTSSSSDRRRVALFIVIPVVAMGFIFMGLCLLLRMRKKKLRREGQCFIVILFIHDMRLLNQLVPTVSLPSRVSMPEVPVHDVHHKLVKDSEVVLFDSV</sequence>
<dbReference type="InParanoid" id="A0A7J7C9J9"/>
<dbReference type="InterPro" id="IPR000742">
    <property type="entry name" value="EGF"/>
</dbReference>
<dbReference type="FunFam" id="2.90.10.10:FF:000001">
    <property type="entry name" value="G-type lectin S-receptor-like serine/threonine-protein kinase"/>
    <property type="match status" value="1"/>
</dbReference>
<dbReference type="InterPro" id="IPR036426">
    <property type="entry name" value="Bulb-type_lectin_dom_sf"/>
</dbReference>
<evidence type="ECO:0000256" key="1">
    <source>
        <dbReference type="ARBA" id="ARBA00012513"/>
    </source>
</evidence>
<dbReference type="InterPro" id="IPR003609">
    <property type="entry name" value="Pan_app"/>
</dbReference>
<comment type="catalytic activity">
    <reaction evidence="6">
        <text>L-seryl-[protein] + ATP = O-phospho-L-seryl-[protein] + ADP + H(+)</text>
        <dbReference type="Rhea" id="RHEA:17989"/>
        <dbReference type="Rhea" id="RHEA-COMP:9863"/>
        <dbReference type="Rhea" id="RHEA-COMP:11604"/>
        <dbReference type="ChEBI" id="CHEBI:15378"/>
        <dbReference type="ChEBI" id="CHEBI:29999"/>
        <dbReference type="ChEBI" id="CHEBI:30616"/>
        <dbReference type="ChEBI" id="CHEBI:83421"/>
        <dbReference type="ChEBI" id="CHEBI:456216"/>
        <dbReference type="EC" id="2.7.11.1"/>
    </reaction>
</comment>
<dbReference type="PROSITE" id="PS50927">
    <property type="entry name" value="BULB_LECTIN"/>
    <property type="match status" value="1"/>
</dbReference>
<dbReference type="InterPro" id="IPR000858">
    <property type="entry name" value="S_locus_glycoprot_dom"/>
</dbReference>
<feature type="domain" description="EGF-like" evidence="10">
    <location>
        <begin position="284"/>
        <end position="320"/>
    </location>
</feature>
<dbReference type="CDD" id="cd00028">
    <property type="entry name" value="B_lectin"/>
    <property type="match status" value="1"/>
</dbReference>
<evidence type="ECO:0000256" key="8">
    <source>
        <dbReference type="SAM" id="Phobius"/>
    </source>
</evidence>
<name>A0A7J7C9J9_TRIWF</name>
<feature type="signal peptide" evidence="9">
    <location>
        <begin position="1"/>
        <end position="22"/>
    </location>
</feature>
<comment type="caution">
    <text evidence="13">The sequence shown here is derived from an EMBL/GenBank/DDBJ whole genome shotgun (WGS) entry which is preliminary data.</text>
</comment>
<evidence type="ECO:0000256" key="2">
    <source>
        <dbReference type="ARBA" id="ARBA00022729"/>
    </source>
</evidence>
<evidence type="ECO:0000256" key="3">
    <source>
        <dbReference type="ARBA" id="ARBA00023157"/>
    </source>
</evidence>
<evidence type="ECO:0000259" key="12">
    <source>
        <dbReference type="PROSITE" id="PS50948"/>
    </source>
</evidence>
<dbReference type="AlphaFoldDB" id="A0A7J7C9J9"/>
<dbReference type="PROSITE" id="PS50948">
    <property type="entry name" value="PAN"/>
    <property type="match status" value="1"/>
</dbReference>
<dbReference type="GO" id="GO:0004674">
    <property type="term" value="F:protein serine/threonine kinase activity"/>
    <property type="evidence" value="ECO:0007669"/>
    <property type="project" value="UniProtKB-EC"/>
</dbReference>
<gene>
    <name evidence="13" type="ORF">HS088_TW19G00197</name>
</gene>
<keyword evidence="8" id="KW-1133">Transmembrane helix</keyword>
<comment type="catalytic activity">
    <reaction evidence="5">
        <text>L-threonyl-[protein] + ATP = O-phospho-L-threonyl-[protein] + ADP + H(+)</text>
        <dbReference type="Rhea" id="RHEA:46608"/>
        <dbReference type="Rhea" id="RHEA-COMP:11060"/>
        <dbReference type="Rhea" id="RHEA-COMP:11605"/>
        <dbReference type="ChEBI" id="CHEBI:15378"/>
        <dbReference type="ChEBI" id="CHEBI:30013"/>
        <dbReference type="ChEBI" id="CHEBI:30616"/>
        <dbReference type="ChEBI" id="CHEBI:61977"/>
        <dbReference type="ChEBI" id="CHEBI:456216"/>
        <dbReference type="EC" id="2.7.11.1"/>
    </reaction>
</comment>
<feature type="chain" id="PRO_5029576841" description="non-specific serine/threonine protein kinase" evidence="9">
    <location>
        <begin position="23"/>
        <end position="521"/>
    </location>
</feature>
<accession>A0A7J7C9J9</accession>
<feature type="transmembrane region" description="Helical" evidence="8">
    <location>
        <begin position="434"/>
        <end position="456"/>
    </location>
</feature>
<evidence type="ECO:0000256" key="5">
    <source>
        <dbReference type="ARBA" id="ARBA00047899"/>
    </source>
</evidence>
<protein>
    <recommendedName>
        <fullName evidence="1">non-specific serine/threonine protein kinase</fullName>
        <ecNumber evidence="1">2.7.11.1</ecNumber>
    </recommendedName>
</protein>
<keyword evidence="14" id="KW-1185">Reference proteome</keyword>
<feature type="domain" description="Apple" evidence="12">
    <location>
        <begin position="339"/>
        <end position="419"/>
    </location>
</feature>
<organism evidence="13 14">
    <name type="scientific">Tripterygium wilfordii</name>
    <name type="common">Thunder God vine</name>
    <dbReference type="NCBI Taxonomy" id="458696"/>
    <lineage>
        <taxon>Eukaryota</taxon>
        <taxon>Viridiplantae</taxon>
        <taxon>Streptophyta</taxon>
        <taxon>Embryophyta</taxon>
        <taxon>Tracheophyta</taxon>
        <taxon>Spermatophyta</taxon>
        <taxon>Magnoliopsida</taxon>
        <taxon>eudicotyledons</taxon>
        <taxon>Gunneridae</taxon>
        <taxon>Pentapetalae</taxon>
        <taxon>rosids</taxon>
        <taxon>fabids</taxon>
        <taxon>Celastrales</taxon>
        <taxon>Celastraceae</taxon>
        <taxon>Tripterygium</taxon>
    </lineage>
</organism>
<dbReference type="PANTHER" id="PTHR32444:SF160">
    <property type="entry name" value="RECEPTOR-LIKE SERINE_THREONINE-PROTEIN KINASE"/>
    <property type="match status" value="1"/>
</dbReference>
<dbReference type="EMBL" id="JAAARO010000019">
    <property type="protein sequence ID" value="KAF5730605.1"/>
    <property type="molecule type" value="Genomic_DNA"/>
</dbReference>
<dbReference type="SUPFAM" id="SSF51110">
    <property type="entry name" value="alpha-D-mannose-specific plant lectins"/>
    <property type="match status" value="1"/>
</dbReference>
<evidence type="ECO:0000313" key="13">
    <source>
        <dbReference type="EMBL" id="KAF5730605.1"/>
    </source>
</evidence>
<feature type="domain" description="Bulb-type lectin" evidence="11">
    <location>
        <begin position="25"/>
        <end position="145"/>
    </location>
</feature>
<evidence type="ECO:0000256" key="6">
    <source>
        <dbReference type="ARBA" id="ARBA00048679"/>
    </source>
</evidence>
<dbReference type="PROSITE" id="PS50026">
    <property type="entry name" value="EGF_3"/>
    <property type="match status" value="1"/>
</dbReference>